<feature type="compositionally biased region" description="Acidic residues" evidence="1">
    <location>
        <begin position="86"/>
        <end position="100"/>
    </location>
</feature>
<dbReference type="EMBL" id="MIGC01005985">
    <property type="protein sequence ID" value="PHJ16428.1"/>
    <property type="molecule type" value="Genomic_DNA"/>
</dbReference>
<keyword evidence="4" id="KW-1185">Reference proteome</keyword>
<evidence type="ECO:0000313" key="3">
    <source>
        <dbReference type="EMBL" id="PHJ16428.1"/>
    </source>
</evidence>
<keyword evidence="2" id="KW-1133">Transmembrane helix</keyword>
<evidence type="ECO:0000256" key="1">
    <source>
        <dbReference type="SAM" id="MobiDB-lite"/>
    </source>
</evidence>
<proteinExistence type="predicted"/>
<dbReference type="Proteomes" id="UP000221165">
    <property type="component" value="Unassembled WGS sequence"/>
</dbReference>
<feature type="transmembrane region" description="Helical" evidence="2">
    <location>
        <begin position="215"/>
        <end position="234"/>
    </location>
</feature>
<keyword evidence="2" id="KW-0812">Transmembrane</keyword>
<dbReference type="VEuPathDB" id="ToxoDB:CSUI_009758"/>
<accession>A0A2C6KIF5</accession>
<feature type="transmembrane region" description="Helical" evidence="2">
    <location>
        <begin position="41"/>
        <end position="60"/>
    </location>
</feature>
<sequence>MTMESFLWGRVLCPCSGQTLYLTPFVPREQTHWSSRCRWQIGGLALLFFLAVHLALSAGATTTTPAFSPAGTLETPAPVPAKLETTAEEDESSEEGESSSEEGASLPVAPTQVPGQNTVSPTDPLQASSGVVTEGEGAPGGVGTEDAPLAQKIAPLRASRVANAARRRSGFPSLTNMAQVYAGLTLLAVLALATLASRRAFSEDVRSPTVARRPYLTVTTLTLIATAVAFFLILKLRTHGVQPGSVLTSAGGL</sequence>
<evidence type="ECO:0000256" key="2">
    <source>
        <dbReference type="SAM" id="Phobius"/>
    </source>
</evidence>
<name>A0A2C6KIF5_9APIC</name>
<reference evidence="3 4" key="1">
    <citation type="journal article" date="2017" name="Int. J. Parasitol.">
        <title>The genome of the protozoan parasite Cystoisospora suis and a reverse vaccinology approach to identify vaccine candidates.</title>
        <authorList>
            <person name="Palmieri N."/>
            <person name="Shrestha A."/>
            <person name="Ruttkowski B."/>
            <person name="Beck T."/>
            <person name="Vogl C."/>
            <person name="Tomley F."/>
            <person name="Blake D.P."/>
            <person name="Joachim A."/>
        </authorList>
    </citation>
    <scope>NUCLEOTIDE SEQUENCE [LARGE SCALE GENOMIC DNA]</scope>
    <source>
        <strain evidence="3 4">Wien I</strain>
    </source>
</reference>
<dbReference type="GeneID" id="94433078"/>
<dbReference type="AlphaFoldDB" id="A0A2C6KIF5"/>
<keyword evidence="2" id="KW-0472">Membrane</keyword>
<protein>
    <recommendedName>
        <fullName evidence="5">Transmembrane protein</fullName>
    </recommendedName>
</protein>
<dbReference type="RefSeq" id="XP_067918157.1">
    <property type="nucleotide sequence ID" value="XM_068069867.1"/>
</dbReference>
<evidence type="ECO:0008006" key="5">
    <source>
        <dbReference type="Google" id="ProtNLM"/>
    </source>
</evidence>
<comment type="caution">
    <text evidence="3">The sequence shown here is derived from an EMBL/GenBank/DDBJ whole genome shotgun (WGS) entry which is preliminary data.</text>
</comment>
<organism evidence="3 4">
    <name type="scientific">Cystoisospora suis</name>
    <dbReference type="NCBI Taxonomy" id="483139"/>
    <lineage>
        <taxon>Eukaryota</taxon>
        <taxon>Sar</taxon>
        <taxon>Alveolata</taxon>
        <taxon>Apicomplexa</taxon>
        <taxon>Conoidasida</taxon>
        <taxon>Coccidia</taxon>
        <taxon>Eucoccidiorida</taxon>
        <taxon>Eimeriorina</taxon>
        <taxon>Sarcocystidae</taxon>
        <taxon>Cystoisospora</taxon>
    </lineage>
</organism>
<gene>
    <name evidence="3" type="ORF">CSUI_009758</name>
</gene>
<feature type="transmembrane region" description="Helical" evidence="2">
    <location>
        <begin position="176"/>
        <end position="195"/>
    </location>
</feature>
<feature type="region of interest" description="Disordered" evidence="1">
    <location>
        <begin position="84"/>
        <end position="146"/>
    </location>
</feature>
<evidence type="ECO:0000313" key="4">
    <source>
        <dbReference type="Proteomes" id="UP000221165"/>
    </source>
</evidence>
<feature type="compositionally biased region" description="Polar residues" evidence="1">
    <location>
        <begin position="113"/>
        <end position="131"/>
    </location>
</feature>